<evidence type="ECO:0000256" key="1">
    <source>
        <dbReference type="SAM" id="MobiDB-lite"/>
    </source>
</evidence>
<dbReference type="Proteomes" id="UP001329430">
    <property type="component" value="Chromosome 9"/>
</dbReference>
<reference evidence="2 3" key="1">
    <citation type="journal article" date="2024" name="Insects">
        <title>An Improved Chromosome-Level Genome Assembly of the Firefly Pyrocoelia pectoralis.</title>
        <authorList>
            <person name="Fu X."/>
            <person name="Meyer-Rochow V.B."/>
            <person name="Ballantyne L."/>
            <person name="Zhu X."/>
        </authorList>
    </citation>
    <scope>NUCLEOTIDE SEQUENCE [LARGE SCALE GENOMIC DNA]</scope>
    <source>
        <strain evidence="2">XCY_ONT2</strain>
    </source>
</reference>
<proteinExistence type="predicted"/>
<protein>
    <submittedName>
        <fullName evidence="2">Uncharacterized protein</fullName>
    </submittedName>
</protein>
<comment type="caution">
    <text evidence="2">The sequence shown here is derived from an EMBL/GenBank/DDBJ whole genome shotgun (WGS) entry which is preliminary data.</text>
</comment>
<evidence type="ECO:0000313" key="3">
    <source>
        <dbReference type="Proteomes" id="UP001329430"/>
    </source>
</evidence>
<accession>A0AAN7ZD30</accession>
<organism evidence="2 3">
    <name type="scientific">Pyrocoelia pectoralis</name>
    <dbReference type="NCBI Taxonomy" id="417401"/>
    <lineage>
        <taxon>Eukaryota</taxon>
        <taxon>Metazoa</taxon>
        <taxon>Ecdysozoa</taxon>
        <taxon>Arthropoda</taxon>
        <taxon>Hexapoda</taxon>
        <taxon>Insecta</taxon>
        <taxon>Pterygota</taxon>
        <taxon>Neoptera</taxon>
        <taxon>Endopterygota</taxon>
        <taxon>Coleoptera</taxon>
        <taxon>Polyphaga</taxon>
        <taxon>Elateriformia</taxon>
        <taxon>Elateroidea</taxon>
        <taxon>Lampyridae</taxon>
        <taxon>Lampyrinae</taxon>
        <taxon>Pyrocoelia</taxon>
    </lineage>
</organism>
<sequence>MVYIPTNSPLDLIEFELIAFKNALAGSPDVESSKPVLIFPHKLDPIINRLIRLLASKMHLRSYLIGDYQSEVVVVYSDRHFRDEEHLQEEVQITTQDFLRAKSLGVNTKVEFAQPTKSSSQYANVAPLNLTIKKDSGRIETKWQKPAPSQYFTEAFFNFKKKYHNYTFEEKNIEQPAHGKRKAKTKWIKSLIAEKELSLSSISSAPMDLDECSLESFSNDVHSPAVASTSRKSTHTIVKPPAEPNWTENIHSCAVASTSRENTQTIVKPPAEPQCTEDQSVRGKRKAKIKWINSMKRKSLSVGTSPPPLEMKKCSYVPEKALFWGTHDAILLPLGYMKWMPQHVLSLFSERVPGMVRYDDKDGQPLEFPASIYIMPPDNEEEVELLIFIIAIEDCEGW</sequence>
<gene>
    <name evidence="2" type="ORF">RI129_011584</name>
</gene>
<evidence type="ECO:0000313" key="2">
    <source>
        <dbReference type="EMBL" id="KAK5639092.1"/>
    </source>
</evidence>
<dbReference type="AlphaFoldDB" id="A0AAN7ZD30"/>
<dbReference type="EMBL" id="JAVRBK010000009">
    <property type="protein sequence ID" value="KAK5639092.1"/>
    <property type="molecule type" value="Genomic_DNA"/>
</dbReference>
<feature type="region of interest" description="Disordered" evidence="1">
    <location>
        <begin position="261"/>
        <end position="280"/>
    </location>
</feature>
<keyword evidence="3" id="KW-1185">Reference proteome</keyword>
<name>A0AAN7ZD30_9COLE</name>